<dbReference type="SUPFAM" id="SSF69036">
    <property type="entry name" value="Bcr-Abl oncoprotein oligomerization domain"/>
    <property type="match status" value="1"/>
</dbReference>
<dbReference type="InterPro" id="IPR015123">
    <property type="entry name" value="Bcr-Abl_oncoprot_oligo"/>
</dbReference>
<dbReference type="PROSITE" id="PS50003">
    <property type="entry name" value="PH_DOMAIN"/>
    <property type="match status" value="1"/>
</dbReference>
<dbReference type="InterPro" id="IPR036481">
    <property type="entry name" value="Bcr-Abl_oncoprot_oligo_sf"/>
</dbReference>
<dbReference type="InterPro" id="IPR037769">
    <property type="entry name" value="Abr/Bcr"/>
</dbReference>
<dbReference type="SMART" id="SM00233">
    <property type="entry name" value="PH"/>
    <property type="match status" value="1"/>
</dbReference>
<evidence type="ECO:0000256" key="1">
    <source>
        <dbReference type="ARBA" id="ARBA00004489"/>
    </source>
</evidence>
<gene>
    <name evidence="13" type="ORF">APTSU1_001171500</name>
</gene>
<keyword evidence="5" id="KW-0344">Guanine-nucleotide releasing factor</keyword>
<dbReference type="SUPFAM" id="SSF48350">
    <property type="entry name" value="GTPase activation domain, GAP"/>
    <property type="match status" value="1"/>
</dbReference>
<dbReference type="InterPro" id="IPR035899">
    <property type="entry name" value="DBL_dom_sf"/>
</dbReference>
<evidence type="ECO:0000256" key="5">
    <source>
        <dbReference type="ARBA" id="ARBA00022658"/>
    </source>
</evidence>
<proteinExistence type="predicted"/>
<dbReference type="InterPro" id="IPR000198">
    <property type="entry name" value="RhoGAP_dom"/>
</dbReference>
<name>A0ABQ0FBC1_APOSI</name>
<dbReference type="EMBL" id="BAAFST010000011">
    <property type="protein sequence ID" value="GAB1296480.1"/>
    <property type="molecule type" value="Genomic_DNA"/>
</dbReference>
<dbReference type="SMART" id="SM00325">
    <property type="entry name" value="RhoGEF"/>
    <property type="match status" value="1"/>
</dbReference>
<feature type="domain" description="C2" evidence="10">
    <location>
        <begin position="810"/>
        <end position="939"/>
    </location>
</feature>
<feature type="region of interest" description="Disordered" evidence="8">
    <location>
        <begin position="288"/>
        <end position="410"/>
    </location>
</feature>
<dbReference type="InterPro" id="IPR035892">
    <property type="entry name" value="C2_domain_sf"/>
</dbReference>
<protein>
    <recommendedName>
        <fullName evidence="3">Active breakpoint cluster region-related protein</fullName>
    </recommendedName>
</protein>
<dbReference type="Pfam" id="PF09036">
    <property type="entry name" value="Bcr-Abl_Oligo"/>
    <property type="match status" value="1"/>
</dbReference>
<dbReference type="Pfam" id="PF00621">
    <property type="entry name" value="RhoGEF"/>
    <property type="match status" value="1"/>
</dbReference>
<dbReference type="CDD" id="cd04387">
    <property type="entry name" value="RhoGAP_Bcr"/>
    <property type="match status" value="1"/>
</dbReference>
<sequence>MWDPQEFERHWQAEFPGEETPVMKLESVSDMERELEHCKLNLKRLQQVLAEEKFKVWYLQAALAGEKVDLPGGQPEGGDGGGCSSGTGSGGASVKEQEPGGPVRAPPPRAKEDAAGRDPDSPGPAHPDSEVATPAEPSPYVRLDLPAWPGPVEGGGAVRSLTAAIHQQLVQPRLLFGLPEDCVSPGHDGTGSTVPGEERSSETRAGRGSEEGEPDASGGDDGGDCSDHDYEMVDLNEKCVLGHLLMAPYRFGARDEAEKPSRPCSPHRWMHLISGGWRHHRRRSRDLEQLEAEDESPRRGAREHLAQWGRKRFLRVPDRDSPSHSSPERGSDCSHNSSDHEDGFSADFSYGAEDYDAEGHEEQKGPPEGSETMPYIDESPTMSPQLSARSQGGGDSISPTPPEGLAPGVEAGKGLEMRKLVLSGFLASEEIYINQLEALLLPMKPLKATATTSQPVLTIQQIETIFYKIQDIYEIHKEFYDNLCPKVQQWDSQVTMGHLFQKLASQLGVYKAFVDNYKVALETAEKCSQSNNQFQKISEELKVKGPKDSKDSHTSVTMEALLYKPIDRVTRSTLVLHDLLKHTPVDHPDYPLLQDALRISQNFLSSINEDIDPRRTAVTTPKGETRQLVKDGFLVEMSESSRKLRHVFLFTDVLLCAKLKKTSAGKHQQYDCKWYIPLADLVFPSPEESEASPQVHPFPDHELEDMKMKISALKSEIQKEKANKGQSRAIERLKKKMFENEFLLLLNSPTIPFRIHNRNGKSYLFLLSSDYERSEWREAIQKLQKKDLQAFVLSSVELQVLTGSCFKLRTVHNIPVTSNKDDDESPGLYGFLHVIVHSAKGFKQSANLYCTLEVDSFGYFVSKAKTRVFRDTTEPKWDEEFEIELEGSQSLRILCYEKCYDKTKVNKDNNEIVDKIMGKGQIQLDPQTVESKNWHTDVIEMNGIKVEFSMKFTSRDMSLKRTPSKKQTGVFGVKISVVTKRERSKVPYIVRQCIEEVEKRGIEEVGIYRISGVATDIQALKAVFDANNKDILLMLSDMDINAIAGTLKLYFRELPEPLLTDRLYPAFMEGIALSDPAAKENCMMHLLRSLPDPNLITFLFLLEHLKRVAEKEPINKMSLHNLATVFGPTLLRPSEVESKAHLTSAADIWSHDVMAQVQVLLYYLQHPPISFAELKRNTLYFSTDV</sequence>
<dbReference type="InterPro" id="IPR001849">
    <property type="entry name" value="PH_domain"/>
</dbReference>
<dbReference type="Pfam" id="PF00620">
    <property type="entry name" value="RhoGAP"/>
    <property type="match status" value="1"/>
</dbReference>
<feature type="domain" description="PH" evidence="9">
    <location>
        <begin position="627"/>
        <end position="785"/>
    </location>
</feature>
<dbReference type="Pfam" id="PF19057">
    <property type="entry name" value="PH_19"/>
    <property type="match status" value="1"/>
</dbReference>
<keyword evidence="4" id="KW-0343">GTPase activation</keyword>
<dbReference type="CDD" id="cd00160">
    <property type="entry name" value="RhoGEF"/>
    <property type="match status" value="1"/>
</dbReference>
<dbReference type="PROSITE" id="PS50010">
    <property type="entry name" value="DH_2"/>
    <property type="match status" value="1"/>
</dbReference>
<keyword evidence="14" id="KW-1185">Reference proteome</keyword>
<evidence type="ECO:0000313" key="14">
    <source>
        <dbReference type="Proteomes" id="UP001623349"/>
    </source>
</evidence>
<dbReference type="InterPro" id="IPR000008">
    <property type="entry name" value="C2_dom"/>
</dbReference>
<dbReference type="Pfam" id="PF00168">
    <property type="entry name" value="C2"/>
    <property type="match status" value="1"/>
</dbReference>
<dbReference type="InterPro" id="IPR001331">
    <property type="entry name" value="GDS_CDC24_CS"/>
</dbReference>
<evidence type="ECO:0000259" key="11">
    <source>
        <dbReference type="PROSITE" id="PS50010"/>
    </source>
</evidence>
<evidence type="ECO:0000256" key="6">
    <source>
        <dbReference type="ARBA" id="ARBA00023018"/>
    </source>
</evidence>
<dbReference type="SUPFAM" id="SSF50729">
    <property type="entry name" value="PH domain-like"/>
    <property type="match status" value="1"/>
</dbReference>
<dbReference type="InterPro" id="IPR008936">
    <property type="entry name" value="Rho_GTPase_activation_prot"/>
</dbReference>
<dbReference type="InterPro" id="IPR000219">
    <property type="entry name" value="DH_dom"/>
</dbReference>
<dbReference type="CDD" id="cd13366">
    <property type="entry name" value="PH_ABR"/>
    <property type="match status" value="1"/>
</dbReference>
<feature type="compositionally biased region" description="Basic and acidic residues" evidence="8">
    <location>
        <begin position="295"/>
        <end position="305"/>
    </location>
</feature>
<feature type="compositionally biased region" description="Basic and acidic residues" evidence="8">
    <location>
        <begin position="109"/>
        <end position="120"/>
    </location>
</feature>
<reference evidence="13 14" key="1">
    <citation type="submission" date="2024-08" db="EMBL/GenBank/DDBJ databases">
        <title>The draft genome of Apodemus speciosus.</title>
        <authorList>
            <person name="Nabeshima K."/>
            <person name="Suzuki S."/>
            <person name="Onuma M."/>
        </authorList>
    </citation>
    <scope>NUCLEOTIDE SEQUENCE [LARGE SCALE GENOMIC DNA]</scope>
    <source>
        <strain evidence="13">IB14-021</strain>
    </source>
</reference>
<dbReference type="SMART" id="SM00324">
    <property type="entry name" value="RhoGAP"/>
    <property type="match status" value="1"/>
</dbReference>
<dbReference type="PROSITE" id="PS50238">
    <property type="entry name" value="RHOGAP"/>
    <property type="match status" value="1"/>
</dbReference>
<dbReference type="PANTHER" id="PTHR23182:SF5">
    <property type="entry name" value="ACTIVE BREAKPOINT CLUSTER REGION-RELATED PROTEIN"/>
    <property type="match status" value="1"/>
</dbReference>
<accession>A0ABQ0FBC1</accession>
<evidence type="ECO:0000256" key="2">
    <source>
        <dbReference type="ARBA" id="ARBA00004552"/>
    </source>
</evidence>
<dbReference type="PANTHER" id="PTHR23182">
    <property type="entry name" value="BREAKPOINT CLUSTER REGION PROTEIN BCR"/>
    <property type="match status" value="1"/>
</dbReference>
<evidence type="ECO:0000259" key="9">
    <source>
        <dbReference type="PROSITE" id="PS50003"/>
    </source>
</evidence>
<dbReference type="PROSITE" id="PS00741">
    <property type="entry name" value="DH_1"/>
    <property type="match status" value="1"/>
</dbReference>
<feature type="domain" description="DH" evidence="11">
    <location>
        <begin position="417"/>
        <end position="610"/>
    </location>
</feature>
<dbReference type="Gene3D" id="4.10.280.30">
    <property type="entry name" value="Bcr-Abl oncoprotein oligomerisation domain"/>
    <property type="match status" value="1"/>
</dbReference>
<evidence type="ECO:0000313" key="13">
    <source>
        <dbReference type="EMBL" id="GAB1296480.1"/>
    </source>
</evidence>
<evidence type="ECO:0000259" key="12">
    <source>
        <dbReference type="PROSITE" id="PS50238"/>
    </source>
</evidence>
<evidence type="ECO:0000259" key="10">
    <source>
        <dbReference type="PROSITE" id="PS50004"/>
    </source>
</evidence>
<feature type="domain" description="Rho-GAP" evidence="12">
    <location>
        <begin position="973"/>
        <end position="1171"/>
    </location>
</feature>
<organism evidence="13 14">
    <name type="scientific">Apodemus speciosus</name>
    <name type="common">Large Japanese field mouse</name>
    <dbReference type="NCBI Taxonomy" id="105296"/>
    <lineage>
        <taxon>Eukaryota</taxon>
        <taxon>Metazoa</taxon>
        <taxon>Chordata</taxon>
        <taxon>Craniata</taxon>
        <taxon>Vertebrata</taxon>
        <taxon>Euteleostomi</taxon>
        <taxon>Mammalia</taxon>
        <taxon>Eutheria</taxon>
        <taxon>Euarchontoglires</taxon>
        <taxon>Glires</taxon>
        <taxon>Rodentia</taxon>
        <taxon>Myomorpha</taxon>
        <taxon>Muroidea</taxon>
        <taxon>Muridae</taxon>
        <taxon>Murinae</taxon>
        <taxon>Apodemus</taxon>
    </lineage>
</organism>
<dbReference type="SMART" id="SM00239">
    <property type="entry name" value="C2"/>
    <property type="match status" value="1"/>
</dbReference>
<evidence type="ECO:0000256" key="8">
    <source>
        <dbReference type="SAM" id="MobiDB-lite"/>
    </source>
</evidence>
<dbReference type="Gene3D" id="1.10.555.10">
    <property type="entry name" value="Rho GTPase activation protein"/>
    <property type="match status" value="1"/>
</dbReference>
<keyword evidence="6" id="KW-0770">Synapse</keyword>
<dbReference type="Proteomes" id="UP001623349">
    <property type="component" value="Unassembled WGS sequence"/>
</dbReference>
<dbReference type="CDD" id="cd08686">
    <property type="entry name" value="C2_ABR"/>
    <property type="match status" value="1"/>
</dbReference>
<evidence type="ECO:0000256" key="3">
    <source>
        <dbReference type="ARBA" id="ARBA00019427"/>
    </source>
</evidence>
<dbReference type="Gene3D" id="2.60.40.150">
    <property type="entry name" value="C2 domain"/>
    <property type="match status" value="1"/>
</dbReference>
<feature type="region of interest" description="Disordered" evidence="8">
    <location>
        <begin position="68"/>
        <end position="147"/>
    </location>
</feature>
<feature type="compositionally biased region" description="Basic and acidic residues" evidence="8">
    <location>
        <begin position="315"/>
        <end position="343"/>
    </location>
</feature>
<dbReference type="SUPFAM" id="SSF48065">
    <property type="entry name" value="DBL homology domain (DH-domain)"/>
    <property type="match status" value="1"/>
</dbReference>
<dbReference type="InterPro" id="IPR011993">
    <property type="entry name" value="PH-like_dom_sf"/>
</dbReference>
<dbReference type="Gene3D" id="2.30.29.30">
    <property type="entry name" value="Pleckstrin-homology domain (PH domain)/Phosphotyrosine-binding domain (PTB)"/>
    <property type="match status" value="1"/>
</dbReference>
<dbReference type="InterPro" id="IPR037865">
    <property type="entry name" value="ABR_PH"/>
</dbReference>
<keyword evidence="7" id="KW-0966">Cell projection</keyword>
<dbReference type="PROSITE" id="PS50004">
    <property type="entry name" value="C2"/>
    <property type="match status" value="1"/>
</dbReference>
<evidence type="ECO:0000256" key="7">
    <source>
        <dbReference type="ARBA" id="ARBA00023273"/>
    </source>
</evidence>
<comment type="caution">
    <text evidence="13">The sequence shown here is derived from an EMBL/GenBank/DDBJ whole genome shotgun (WGS) entry which is preliminary data.</text>
</comment>
<feature type="compositionally biased region" description="Gly residues" evidence="8">
    <location>
        <begin position="74"/>
        <end position="91"/>
    </location>
</feature>
<evidence type="ECO:0000256" key="4">
    <source>
        <dbReference type="ARBA" id="ARBA00022468"/>
    </source>
</evidence>
<feature type="region of interest" description="Disordered" evidence="8">
    <location>
        <begin position="181"/>
        <end position="229"/>
    </location>
</feature>
<feature type="compositionally biased region" description="Polar residues" evidence="8">
    <location>
        <begin position="380"/>
        <end position="390"/>
    </location>
</feature>
<feature type="compositionally biased region" description="Basic and acidic residues" evidence="8">
    <location>
        <begin position="196"/>
        <end position="210"/>
    </location>
</feature>
<dbReference type="SUPFAM" id="SSF49562">
    <property type="entry name" value="C2 domain (Calcium/lipid-binding domain, CaLB)"/>
    <property type="match status" value="1"/>
</dbReference>
<dbReference type="Gene3D" id="1.20.900.10">
    <property type="entry name" value="Dbl homology (DH) domain"/>
    <property type="match status" value="1"/>
</dbReference>
<comment type="subcellular location">
    <subcellularLocation>
        <location evidence="1">Cell projection</location>
        <location evidence="1">Axon</location>
    </subcellularLocation>
    <subcellularLocation>
        <location evidence="2">Cell projection</location>
        <location evidence="2">Dendritic spine</location>
    </subcellularLocation>
</comment>